<dbReference type="PANTHER" id="PTHR43298">
    <property type="entry name" value="MULTIDRUG RESISTANCE PROTEIN NORM-RELATED"/>
    <property type="match status" value="1"/>
</dbReference>
<dbReference type="Proteomes" id="UP000753376">
    <property type="component" value="Unassembled WGS sequence"/>
</dbReference>
<dbReference type="InterPro" id="IPR048279">
    <property type="entry name" value="MdtK-like"/>
</dbReference>
<keyword evidence="12" id="KW-1185">Reference proteome</keyword>
<evidence type="ECO:0000256" key="4">
    <source>
        <dbReference type="ARBA" id="ARBA00022475"/>
    </source>
</evidence>
<dbReference type="EMBL" id="JAHKPV010000001">
    <property type="protein sequence ID" value="MBU2872723.1"/>
    <property type="molecule type" value="Genomic_DNA"/>
</dbReference>
<feature type="transmembrane region" description="Helical" evidence="10">
    <location>
        <begin position="68"/>
        <end position="87"/>
    </location>
</feature>
<evidence type="ECO:0000256" key="9">
    <source>
        <dbReference type="ARBA" id="ARBA00031636"/>
    </source>
</evidence>
<accession>A0ABS6A666</accession>
<proteinExistence type="predicted"/>
<feature type="transmembrane region" description="Helical" evidence="10">
    <location>
        <begin position="332"/>
        <end position="351"/>
    </location>
</feature>
<evidence type="ECO:0000256" key="3">
    <source>
        <dbReference type="ARBA" id="ARBA00022449"/>
    </source>
</evidence>
<evidence type="ECO:0000256" key="1">
    <source>
        <dbReference type="ARBA" id="ARBA00004429"/>
    </source>
</evidence>
<evidence type="ECO:0000256" key="2">
    <source>
        <dbReference type="ARBA" id="ARBA00022448"/>
    </source>
</evidence>
<dbReference type="CDD" id="cd13131">
    <property type="entry name" value="MATE_NorM_like"/>
    <property type="match status" value="1"/>
</dbReference>
<comment type="subcellular location">
    <subcellularLocation>
        <location evidence="1">Cell inner membrane</location>
        <topology evidence="1">Multi-pass membrane protein</topology>
    </subcellularLocation>
</comment>
<sequence length="468" mass="49749">MDEADQPLPEVRKPLISRTLTEWKTLAILGGPILIAQIAQMANGVIDTVMAGHASAEDLAGVGIGSSLWMPLFLFFMGMLGALQPIISGYNGARTPSKIMPATWQGLYIAGVGAIIMVLLLTNVHPVLEGLNLEANTARITQGYLNAFAWGIPALLLMTALRGLTDGLGHTRVIMAFSVLSTLINLPMNYIFIYGKLGLPAMGGIGCGWATSISNGVAAIALLTYLNRSQLYKKFHLITDWAKPNVPLIRYILSIGIPIGFTIFVEASMFSVIALFLAPLGPVVVAGHQIALNVVSLLFMLPLSIGMALTLRVSFLIGAGAPDTARLISRSSLILASATALVFAILLFVFSHGISALYTSDAEVQAVTIRLLMFAAFFQVADVIQVTCISALRGYKDTGIPMLIMLFSFWGVGLPLGYVLTFTDVLAPAMGAAGFWVGLTGGLASASLLLGWRLFRYQPTAADETLGG</sequence>
<dbReference type="PANTHER" id="PTHR43298:SF2">
    <property type="entry name" value="FMN_FAD EXPORTER YEEO-RELATED"/>
    <property type="match status" value="1"/>
</dbReference>
<keyword evidence="5 10" id="KW-0812">Transmembrane</keyword>
<feature type="transmembrane region" description="Helical" evidence="10">
    <location>
        <begin position="107"/>
        <end position="124"/>
    </location>
</feature>
<protein>
    <recommendedName>
        <fullName evidence="9">Multidrug-efflux transporter</fullName>
    </recommendedName>
</protein>
<feature type="transmembrane region" description="Helical" evidence="10">
    <location>
        <begin position="201"/>
        <end position="227"/>
    </location>
</feature>
<evidence type="ECO:0000313" key="11">
    <source>
        <dbReference type="EMBL" id="MBU2872723.1"/>
    </source>
</evidence>
<feature type="transmembrane region" description="Helical" evidence="10">
    <location>
        <begin position="144"/>
        <end position="161"/>
    </location>
</feature>
<evidence type="ECO:0000313" key="12">
    <source>
        <dbReference type="Proteomes" id="UP000753376"/>
    </source>
</evidence>
<dbReference type="InterPro" id="IPR050222">
    <property type="entry name" value="MATE_MdtK"/>
</dbReference>
<dbReference type="PIRSF" id="PIRSF006603">
    <property type="entry name" value="DinF"/>
    <property type="match status" value="1"/>
</dbReference>
<keyword evidence="2" id="KW-0813">Transport</keyword>
<evidence type="ECO:0000256" key="6">
    <source>
        <dbReference type="ARBA" id="ARBA00022989"/>
    </source>
</evidence>
<reference evidence="11 12" key="1">
    <citation type="submission" date="2021-05" db="EMBL/GenBank/DDBJ databases">
        <title>Draft genomes of bacteria isolated from model marine particles.</title>
        <authorList>
            <person name="Datta M.S."/>
            <person name="Schwartzman J.A."/>
            <person name="Enke T.N."/>
            <person name="Saavedra J."/>
            <person name="Cermak N."/>
            <person name="Cordero O.X."/>
        </authorList>
    </citation>
    <scope>NUCLEOTIDE SEQUENCE [LARGE SCALE GENOMIC DNA]</scope>
    <source>
        <strain evidence="11 12">D2M19</strain>
    </source>
</reference>
<evidence type="ECO:0000256" key="10">
    <source>
        <dbReference type="SAM" id="Phobius"/>
    </source>
</evidence>
<dbReference type="InterPro" id="IPR002528">
    <property type="entry name" value="MATE_fam"/>
</dbReference>
<keyword evidence="7" id="KW-0406">Ion transport</keyword>
<feature type="transmembrane region" description="Helical" evidence="10">
    <location>
        <begin position="426"/>
        <end position="450"/>
    </location>
</feature>
<feature type="transmembrane region" description="Helical" evidence="10">
    <location>
        <begin position="173"/>
        <end position="195"/>
    </location>
</feature>
<evidence type="ECO:0000256" key="5">
    <source>
        <dbReference type="ARBA" id="ARBA00022692"/>
    </source>
</evidence>
<feature type="transmembrane region" description="Helical" evidence="10">
    <location>
        <begin position="290"/>
        <end position="311"/>
    </location>
</feature>
<keyword evidence="4" id="KW-1003">Cell membrane</keyword>
<comment type="caution">
    <text evidence="11">The sequence shown here is derived from an EMBL/GenBank/DDBJ whole genome shotgun (WGS) entry which is preliminary data.</text>
</comment>
<dbReference type="RefSeq" id="WP_216007290.1">
    <property type="nucleotide sequence ID" value="NZ_JAHKPV010000001.1"/>
</dbReference>
<dbReference type="NCBIfam" id="TIGR00797">
    <property type="entry name" value="matE"/>
    <property type="match status" value="1"/>
</dbReference>
<dbReference type="Pfam" id="PF01554">
    <property type="entry name" value="MatE"/>
    <property type="match status" value="2"/>
</dbReference>
<keyword evidence="8 10" id="KW-0472">Membrane</keyword>
<keyword evidence="6 10" id="KW-1133">Transmembrane helix</keyword>
<name>A0ABS6A666_9GAMM</name>
<gene>
    <name evidence="11" type="ORF">KO508_01775</name>
</gene>
<feature type="transmembrane region" description="Helical" evidence="10">
    <location>
        <begin position="371"/>
        <end position="392"/>
    </location>
</feature>
<evidence type="ECO:0000256" key="7">
    <source>
        <dbReference type="ARBA" id="ARBA00023065"/>
    </source>
</evidence>
<organism evidence="11 12">
    <name type="scientific">Marinobacter salexigens</name>
    <dbReference type="NCBI Taxonomy" id="1925763"/>
    <lineage>
        <taxon>Bacteria</taxon>
        <taxon>Pseudomonadati</taxon>
        <taxon>Pseudomonadota</taxon>
        <taxon>Gammaproteobacteria</taxon>
        <taxon>Pseudomonadales</taxon>
        <taxon>Marinobacteraceae</taxon>
        <taxon>Marinobacter</taxon>
    </lineage>
</organism>
<feature type="transmembrane region" description="Helical" evidence="10">
    <location>
        <begin position="248"/>
        <end position="278"/>
    </location>
</feature>
<feature type="transmembrane region" description="Helical" evidence="10">
    <location>
        <begin position="399"/>
        <end position="420"/>
    </location>
</feature>
<keyword evidence="3" id="KW-0050">Antiport</keyword>
<evidence type="ECO:0000256" key="8">
    <source>
        <dbReference type="ARBA" id="ARBA00023136"/>
    </source>
</evidence>